<dbReference type="EC" id="2.2.1.1" evidence="1"/>
<keyword evidence="3" id="KW-0479">Metal-binding</keyword>
<keyword evidence="2" id="KW-0808">Transferase</keyword>
<dbReference type="GO" id="GO:0046872">
    <property type="term" value="F:metal ion binding"/>
    <property type="evidence" value="ECO:0007669"/>
    <property type="project" value="UniProtKB-KW"/>
</dbReference>
<dbReference type="AlphaFoldDB" id="A0A060ZAC2"/>
<keyword evidence="5" id="KW-0786">Thiamine pyrophosphate</keyword>
<evidence type="ECO:0000259" key="6">
    <source>
        <dbReference type="Pfam" id="PF02780"/>
    </source>
</evidence>
<dbReference type="Pfam" id="PF02780">
    <property type="entry name" value="Transketolase_C"/>
    <property type="match status" value="1"/>
</dbReference>
<evidence type="ECO:0000256" key="3">
    <source>
        <dbReference type="ARBA" id="ARBA00022723"/>
    </source>
</evidence>
<dbReference type="Gene3D" id="3.40.50.920">
    <property type="match status" value="1"/>
</dbReference>
<dbReference type="GO" id="GO:0004802">
    <property type="term" value="F:transketolase activity"/>
    <property type="evidence" value="ECO:0007669"/>
    <property type="project" value="UniProtKB-EC"/>
</dbReference>
<organism evidence="7 8">
    <name type="scientific">Oncorhynchus mykiss</name>
    <name type="common">Rainbow trout</name>
    <name type="synonym">Salmo gairdneri</name>
    <dbReference type="NCBI Taxonomy" id="8022"/>
    <lineage>
        <taxon>Eukaryota</taxon>
        <taxon>Metazoa</taxon>
        <taxon>Chordata</taxon>
        <taxon>Craniata</taxon>
        <taxon>Vertebrata</taxon>
        <taxon>Euteleostomi</taxon>
        <taxon>Actinopterygii</taxon>
        <taxon>Neopterygii</taxon>
        <taxon>Teleostei</taxon>
        <taxon>Protacanthopterygii</taxon>
        <taxon>Salmoniformes</taxon>
        <taxon>Salmonidae</taxon>
        <taxon>Salmoninae</taxon>
        <taxon>Oncorhynchus</taxon>
    </lineage>
</organism>
<reference evidence="7" key="1">
    <citation type="journal article" date="2014" name="Nat. Commun.">
        <title>The rainbow trout genome provides novel insights into evolution after whole-genome duplication in vertebrates.</title>
        <authorList>
            <person name="Berthelot C."/>
            <person name="Brunet F."/>
            <person name="Chalopin D."/>
            <person name="Juanchich A."/>
            <person name="Bernard M."/>
            <person name="Noel B."/>
            <person name="Bento P."/>
            <person name="Da Silva C."/>
            <person name="Labadie K."/>
            <person name="Alberti A."/>
            <person name="Aury J.M."/>
            <person name="Louis A."/>
            <person name="Dehais P."/>
            <person name="Bardou P."/>
            <person name="Montfort J."/>
            <person name="Klopp C."/>
            <person name="Cabau C."/>
            <person name="Gaspin C."/>
            <person name="Thorgaard G.H."/>
            <person name="Boussaha M."/>
            <person name="Quillet E."/>
            <person name="Guyomard R."/>
            <person name="Galiana D."/>
            <person name="Bobe J."/>
            <person name="Volff J.N."/>
            <person name="Genet C."/>
            <person name="Wincker P."/>
            <person name="Jaillon O."/>
            <person name="Roest Crollius H."/>
            <person name="Guiguen Y."/>
        </authorList>
    </citation>
    <scope>NUCLEOTIDE SEQUENCE [LARGE SCALE GENOMIC DNA]</scope>
</reference>
<evidence type="ECO:0000256" key="1">
    <source>
        <dbReference type="ARBA" id="ARBA00013152"/>
    </source>
</evidence>
<reference evidence="7" key="2">
    <citation type="submission" date="2014-03" db="EMBL/GenBank/DDBJ databases">
        <authorList>
            <person name="Genoscope - CEA"/>
        </authorList>
    </citation>
    <scope>NUCLEOTIDE SEQUENCE</scope>
</reference>
<dbReference type="InterPro" id="IPR051424">
    <property type="entry name" value="Transketolase-like"/>
</dbReference>
<dbReference type="EMBL" id="FR961054">
    <property type="protein sequence ID" value="CDR00782.1"/>
    <property type="molecule type" value="Genomic_DNA"/>
</dbReference>
<dbReference type="InterPro" id="IPR033248">
    <property type="entry name" value="Transketolase_C"/>
</dbReference>
<name>A0A060ZAC2_ONCMY</name>
<dbReference type="InterPro" id="IPR009014">
    <property type="entry name" value="Transketo_C/PFOR_II"/>
</dbReference>
<gene>
    <name evidence="7" type="ORF">GSONMT00048073001</name>
</gene>
<keyword evidence="4" id="KW-0460">Magnesium</keyword>
<evidence type="ECO:0000256" key="5">
    <source>
        <dbReference type="ARBA" id="ARBA00023052"/>
    </source>
</evidence>
<evidence type="ECO:0000313" key="8">
    <source>
        <dbReference type="Proteomes" id="UP000193380"/>
    </source>
</evidence>
<evidence type="ECO:0000256" key="2">
    <source>
        <dbReference type="ARBA" id="ARBA00022679"/>
    </source>
</evidence>
<dbReference type="SUPFAM" id="SSF52922">
    <property type="entry name" value="TK C-terminal domain-like"/>
    <property type="match status" value="1"/>
</dbReference>
<protein>
    <recommendedName>
        <fullName evidence="1">transketolase</fullName>
        <ecNumber evidence="1">2.2.1.1</ecNumber>
    </recommendedName>
</protein>
<evidence type="ECO:0000313" key="7">
    <source>
        <dbReference type="EMBL" id="CDR00782.1"/>
    </source>
</evidence>
<dbReference type="GO" id="GO:0030976">
    <property type="term" value="F:thiamine pyrophosphate binding"/>
    <property type="evidence" value="ECO:0007669"/>
    <property type="project" value="TreeGrafter"/>
</dbReference>
<dbReference type="PANTHER" id="PTHR43195:SF4">
    <property type="entry name" value="TRANSKETOLASE-LIKE PROTEIN 2"/>
    <property type="match status" value="1"/>
</dbReference>
<dbReference type="Proteomes" id="UP000193380">
    <property type="component" value="Unassembled WGS sequence"/>
</dbReference>
<evidence type="ECO:0000256" key="4">
    <source>
        <dbReference type="ARBA" id="ARBA00022842"/>
    </source>
</evidence>
<dbReference type="STRING" id="8022.A0A060ZAC2"/>
<feature type="domain" description="Transketolase C-terminal" evidence="6">
    <location>
        <begin position="28"/>
        <end position="114"/>
    </location>
</feature>
<dbReference type="PaxDb" id="8022-A0A060ZAC2"/>
<proteinExistence type="predicted"/>
<sequence length="124" mass="13338">MDIGPFGFNNIPSRIDARLCAHWCVCLGVNIRVIDPFTIKPLDAATIVSSARATGGRIITVEDHYREGGLGEAVLSAVGEEPGVVVTRLAVNRIPRSGKPQELLDLYGISAKHIADTVRQTFAN</sequence>
<dbReference type="PANTHER" id="PTHR43195">
    <property type="entry name" value="TRANSKETOLASE"/>
    <property type="match status" value="1"/>
</dbReference>
<accession>A0A060ZAC2</accession>